<dbReference type="GeneID" id="20091222"/>
<evidence type="ECO:0000256" key="1">
    <source>
        <dbReference type="SAM" id="Phobius"/>
    </source>
</evidence>
<feature type="transmembrane region" description="Helical" evidence="1">
    <location>
        <begin position="86"/>
        <end position="104"/>
    </location>
</feature>
<organism evidence="2">
    <name type="scientific">Aphanomyces invadans</name>
    <dbReference type="NCBI Taxonomy" id="157072"/>
    <lineage>
        <taxon>Eukaryota</taxon>
        <taxon>Sar</taxon>
        <taxon>Stramenopiles</taxon>
        <taxon>Oomycota</taxon>
        <taxon>Saprolegniomycetes</taxon>
        <taxon>Saprolegniales</taxon>
        <taxon>Verrucalvaceae</taxon>
        <taxon>Aphanomyces</taxon>
    </lineage>
</organism>
<keyword evidence="1" id="KW-0472">Membrane</keyword>
<keyword evidence="1" id="KW-1133">Transmembrane helix</keyword>
<evidence type="ECO:0008006" key="3">
    <source>
        <dbReference type="Google" id="ProtNLM"/>
    </source>
</evidence>
<dbReference type="OrthoDB" id="1045822at2759"/>
<dbReference type="Pfam" id="PF04749">
    <property type="entry name" value="PLAC8"/>
    <property type="match status" value="1"/>
</dbReference>
<feature type="transmembrane region" description="Helical" evidence="1">
    <location>
        <begin position="61"/>
        <end position="80"/>
    </location>
</feature>
<keyword evidence="1" id="KW-0812">Transmembrane</keyword>
<dbReference type="EMBL" id="KI914013">
    <property type="protein sequence ID" value="ETV91162.1"/>
    <property type="molecule type" value="Genomic_DNA"/>
</dbReference>
<dbReference type="VEuPathDB" id="FungiDB:H310_14172"/>
<evidence type="ECO:0000313" key="2">
    <source>
        <dbReference type="EMBL" id="ETV91162.1"/>
    </source>
</evidence>
<dbReference type="AlphaFoldDB" id="A0A024TCT0"/>
<protein>
    <recommendedName>
        <fullName evidence="3">PLAC8 family protein</fullName>
    </recommendedName>
</protein>
<dbReference type="eggNOG" id="ENOG502SPNV">
    <property type="taxonomic scope" value="Eukaryota"/>
</dbReference>
<accession>A0A024TCT0</accession>
<proteinExistence type="predicted"/>
<gene>
    <name evidence="2" type="ORF">H310_14172</name>
</gene>
<dbReference type="STRING" id="157072.A0A024TCT0"/>
<sequence length="161" mass="17616">MTDAAVPLIEPGVDSNGIKTGDWKASIFGCCDTFVPNALMTFVCPCVTLSQVLARLGSLKYTTALMTTYALAVFFVVAGWLNRRWINGIAAVLAIGLVIFKWNLRMNIRRMFAIPGAWWEDALCTVFCSCCSLAQIATHVESYNPGACSFEAKATLQGYRL</sequence>
<name>A0A024TCT0_9STRA</name>
<dbReference type="NCBIfam" id="TIGR01571">
    <property type="entry name" value="A_thal_Cys_rich"/>
    <property type="match status" value="1"/>
</dbReference>
<dbReference type="PANTHER" id="PTHR15907">
    <property type="entry name" value="DUF614 FAMILY PROTEIN-RELATED"/>
    <property type="match status" value="1"/>
</dbReference>
<dbReference type="RefSeq" id="XP_008880193.1">
    <property type="nucleotide sequence ID" value="XM_008881971.1"/>
</dbReference>
<dbReference type="InterPro" id="IPR006461">
    <property type="entry name" value="PLAC_motif_containing"/>
</dbReference>
<reference evidence="2" key="1">
    <citation type="submission" date="2013-12" db="EMBL/GenBank/DDBJ databases">
        <title>The Genome Sequence of Aphanomyces invadans NJM9701.</title>
        <authorList>
            <consortium name="The Broad Institute Genomics Platform"/>
            <person name="Russ C."/>
            <person name="Tyler B."/>
            <person name="van West P."/>
            <person name="Dieguez-Uribeondo J."/>
            <person name="Young S.K."/>
            <person name="Zeng Q."/>
            <person name="Gargeya S."/>
            <person name="Fitzgerald M."/>
            <person name="Abouelleil A."/>
            <person name="Alvarado L."/>
            <person name="Chapman S.B."/>
            <person name="Gainer-Dewar J."/>
            <person name="Goldberg J."/>
            <person name="Griggs A."/>
            <person name="Gujja S."/>
            <person name="Hansen M."/>
            <person name="Howarth C."/>
            <person name="Imamovic A."/>
            <person name="Ireland A."/>
            <person name="Larimer J."/>
            <person name="McCowan C."/>
            <person name="Murphy C."/>
            <person name="Pearson M."/>
            <person name="Poon T.W."/>
            <person name="Priest M."/>
            <person name="Roberts A."/>
            <person name="Saif S."/>
            <person name="Shea T."/>
            <person name="Sykes S."/>
            <person name="Wortman J."/>
            <person name="Nusbaum C."/>
            <person name="Birren B."/>
        </authorList>
    </citation>
    <scope>NUCLEOTIDE SEQUENCE [LARGE SCALE GENOMIC DNA]</scope>
    <source>
        <strain evidence="2">NJM9701</strain>
    </source>
</reference>